<dbReference type="EMBL" id="JANHEB010000009">
    <property type="protein sequence ID" value="MCQ6284876.1"/>
    <property type="molecule type" value="Genomic_DNA"/>
</dbReference>
<comment type="caution">
    <text evidence="1">The sequence shown here is derived from an EMBL/GenBank/DDBJ whole genome shotgun (WGS) entry which is preliminary data.</text>
</comment>
<dbReference type="Proteomes" id="UP001204643">
    <property type="component" value="Unassembled WGS sequence"/>
</dbReference>
<proteinExistence type="predicted"/>
<evidence type="ECO:0000313" key="2">
    <source>
        <dbReference type="Proteomes" id="UP001204643"/>
    </source>
</evidence>
<dbReference type="RefSeq" id="WP_256424362.1">
    <property type="nucleotide sequence ID" value="NZ_JANHDX010000080.1"/>
</dbReference>
<accession>A0AAW5KS77</accession>
<dbReference type="AlphaFoldDB" id="A0AAW5KS77"/>
<sequence length="45" mass="5180">MENKNVENVVTAIGENLLHILENVKEGDFEYFEVLLKIKQAMDSN</sequence>
<organism evidence="1 2">
    <name type="scientific">Bacillus cereus</name>
    <dbReference type="NCBI Taxonomy" id="1396"/>
    <lineage>
        <taxon>Bacteria</taxon>
        <taxon>Bacillati</taxon>
        <taxon>Bacillota</taxon>
        <taxon>Bacilli</taxon>
        <taxon>Bacillales</taxon>
        <taxon>Bacillaceae</taxon>
        <taxon>Bacillus</taxon>
        <taxon>Bacillus cereus group</taxon>
    </lineage>
</organism>
<evidence type="ECO:0000313" key="1">
    <source>
        <dbReference type="EMBL" id="MCQ6284876.1"/>
    </source>
</evidence>
<name>A0AAW5KS77_BACCE</name>
<reference evidence="1" key="1">
    <citation type="submission" date="2022-07" db="EMBL/GenBank/DDBJ databases">
        <title>Identification and characterization of Bacillus thuringiensis and other Bacillus cereus group isolates from spinach by whole genome sequencing.</title>
        <authorList>
            <person name="Zao X."/>
            <person name="Zervas A."/>
            <person name="Hendriks M."/>
            <person name="Rajkovic A."/>
            <person name="Van Overbeek L."/>
            <person name="Hendriksen N.B."/>
            <person name="Uyttendaele M."/>
        </authorList>
    </citation>
    <scope>NUCLEOTIDE SEQUENCE</scope>
    <source>
        <strain evidence="1">781001F-1</strain>
    </source>
</reference>
<protein>
    <submittedName>
        <fullName evidence="1">Uncharacterized protein</fullName>
    </submittedName>
</protein>
<gene>
    <name evidence="1" type="ORF">NPM19_09390</name>
</gene>